<organism evidence="11 12">
    <name type="scientific">Trichoglossum hirsutum</name>
    <dbReference type="NCBI Taxonomy" id="265104"/>
    <lineage>
        <taxon>Eukaryota</taxon>
        <taxon>Fungi</taxon>
        <taxon>Dikarya</taxon>
        <taxon>Ascomycota</taxon>
        <taxon>Pezizomycotina</taxon>
        <taxon>Geoglossomycetes</taxon>
        <taxon>Geoglossales</taxon>
        <taxon>Geoglossaceae</taxon>
        <taxon>Trichoglossum</taxon>
    </lineage>
</organism>
<feature type="short sequence motif" description="GXSXG" evidence="8">
    <location>
        <begin position="827"/>
        <end position="831"/>
    </location>
</feature>
<dbReference type="Proteomes" id="UP000750711">
    <property type="component" value="Unassembled WGS sequence"/>
</dbReference>
<feature type="domain" description="RING-type" evidence="9">
    <location>
        <begin position="720"/>
        <end position="766"/>
    </location>
</feature>
<dbReference type="PROSITE" id="PS50089">
    <property type="entry name" value="ZF_RING_2"/>
    <property type="match status" value="1"/>
</dbReference>
<evidence type="ECO:0000259" key="9">
    <source>
        <dbReference type="PROSITE" id="PS50089"/>
    </source>
</evidence>
<evidence type="ECO:0000256" key="6">
    <source>
        <dbReference type="ARBA" id="ARBA00023098"/>
    </source>
</evidence>
<name>A0A9P8LGW8_9PEZI</name>
<evidence type="ECO:0000256" key="2">
    <source>
        <dbReference type="ARBA" id="ARBA00022771"/>
    </source>
</evidence>
<dbReference type="InterPro" id="IPR002641">
    <property type="entry name" value="PNPLA_dom"/>
</dbReference>
<evidence type="ECO:0000256" key="1">
    <source>
        <dbReference type="ARBA" id="ARBA00022723"/>
    </source>
</evidence>
<sequence>MDIIKPRTCCLCRDTVDLQEIRQCSFCGPKGEEPPYFCILKCYDKNCKTHNCRSHPTCWDAHLPGYEGLRGLHQMIDQLPEIYVNAVTYSEPDPRVQRDLHDGDRIAEWFVVKVGTPGRDQARLCVSDRFRQLCDPGISGNRWSSNQYPSFVSFVGDTGTGKSTLVRAMILMGQVNASELPSPHGGSPESDKVGAFRAALAARVHGPVTRTANLTHLTDPTSSGVHLYKDVTKPYSARSPHPFDNRGDTTPILFADCEGFRGGIAQTNSERTAFVDTHRDYDRANSLQSSAASMASRNQEASPEYINPNLLFDRPITSPDYGSRGKEGAELFYARFLYAFSDVVVFVTKEDQRLQDDMRKLMEWAASAVDKSVNHLAQKTLIIVRNMASRHATEFYDGQFLKKSTFDSLANLWDGSPALSEWRKEYNKKHSLWQRQIFTNDNLFSVFFQKVEVCYIPDKAKAPTDQIFQQYRGLREQIVQASQAAQEIRSRSWTQYNIPTLSHLLNRAFEHFRTSEKPFDFYKAARKDNPNPVSESDHIANFLRHIRLSQDNATKLSPRLYEHLSQERADKMFTQTVSTCLVSWAIRNLTQAYEPEDIFARDLQHRCVDGIRKYCKEYQNCGFKFDGVVKCIARRPGHAEHCDERGRRISGAFDPSEYQEDFSRTVKGIRRLFIDKYRRLCSGGQSAPGLPAPTELKVHREEAFGEFAPIWKVTKSNKTCFTCLQAVPDHILSCGHGYCPDCVKEFGRKSSYYEYGIVMESCPLCQTEWHDLHPQLIRLKPKCAGVRILTLDGGGVRGIIELTILERLEQRIGLRTPIRELFDLVMGTSTGGIIALGLVLTDYTTTDMKTQFVELATEAFKNRREGVVLTAIDPLQVASKALLLLRFFQSIYPTSPLKRGLIQLFGERLNLFSSATVQQQQRSTRVAVTSTKNIAAQRCLITNYNRPDFKSKGNIEPEDDFEREDEDEKEMKVWEACLATASAPFYFRHFEKAETSKNYVDGALHANFPVEYALEEMDNLWAKVDGDVTLDALISVGTGIQKKEPDIPRILEIGGFKEMFTSFHNNMNSQRLWEAFIHKPSTSPEVRSRVHRLNALIKGDYVAIDCYKKMKAMEETAAQQMEESVDAASTLSRDIARAADILTASLFFFEPNPPNYSDANFGISNSSRANELKGSIRCRLARNSQELKRLVDIVEGFWQREVHKKAPYRYSEDGDESMLPSEKSNLERSKWVPVKLAKNWKNDIRTGGAWFKVNCTIRTYDPTEAQQIIAVTLTPPREERQHYVVFDPVAISGFPISFKQLQRKAGY</sequence>
<accession>A0A9P8LGW8</accession>
<dbReference type="PROSITE" id="PS00518">
    <property type="entry name" value="ZF_RING_1"/>
    <property type="match status" value="1"/>
</dbReference>
<keyword evidence="5 8" id="KW-0442">Lipid degradation</keyword>
<dbReference type="EMBL" id="JAGHQM010000125">
    <property type="protein sequence ID" value="KAH0565196.1"/>
    <property type="molecule type" value="Genomic_DNA"/>
</dbReference>
<feature type="domain" description="PNPLA" evidence="10">
    <location>
        <begin position="789"/>
        <end position="1014"/>
    </location>
</feature>
<keyword evidence="3 8" id="KW-0378">Hydrolase</keyword>
<dbReference type="Gene3D" id="3.40.1090.10">
    <property type="entry name" value="Cytosolic phospholipase A2 catalytic domain"/>
    <property type="match status" value="1"/>
</dbReference>
<dbReference type="Gene3D" id="3.30.40.10">
    <property type="entry name" value="Zinc/RING finger domain, C3HC4 (zinc finger)"/>
    <property type="match status" value="1"/>
</dbReference>
<feature type="active site" description="Proton acceptor" evidence="8">
    <location>
        <position position="1001"/>
    </location>
</feature>
<protein>
    <recommendedName>
        <fullName evidence="13">PNPLA domain-containing protein</fullName>
    </recommendedName>
</protein>
<dbReference type="GO" id="GO:0046486">
    <property type="term" value="P:glycerolipid metabolic process"/>
    <property type="evidence" value="ECO:0007669"/>
    <property type="project" value="UniProtKB-ARBA"/>
</dbReference>
<dbReference type="InterPro" id="IPR001841">
    <property type="entry name" value="Znf_RING"/>
</dbReference>
<dbReference type="GO" id="GO:0016020">
    <property type="term" value="C:membrane"/>
    <property type="evidence" value="ECO:0007669"/>
    <property type="project" value="TreeGrafter"/>
</dbReference>
<dbReference type="GO" id="GO:0047499">
    <property type="term" value="F:calcium-independent phospholipase A2 activity"/>
    <property type="evidence" value="ECO:0007669"/>
    <property type="project" value="TreeGrafter"/>
</dbReference>
<dbReference type="PROSITE" id="PS51635">
    <property type="entry name" value="PNPLA"/>
    <property type="match status" value="1"/>
</dbReference>
<dbReference type="Pfam" id="PF01734">
    <property type="entry name" value="Patatin"/>
    <property type="match status" value="1"/>
</dbReference>
<keyword evidence="6 8" id="KW-0443">Lipid metabolism</keyword>
<evidence type="ECO:0000256" key="8">
    <source>
        <dbReference type="PROSITE-ProRule" id="PRU01161"/>
    </source>
</evidence>
<gene>
    <name evidence="11" type="ORF">GP486_001412</name>
</gene>
<keyword evidence="12" id="KW-1185">Reference proteome</keyword>
<dbReference type="SUPFAM" id="SSF57850">
    <property type="entry name" value="RING/U-box"/>
    <property type="match status" value="1"/>
</dbReference>
<evidence type="ECO:0000313" key="12">
    <source>
        <dbReference type="Proteomes" id="UP000750711"/>
    </source>
</evidence>
<dbReference type="InterPro" id="IPR013083">
    <property type="entry name" value="Znf_RING/FYVE/PHD"/>
</dbReference>
<dbReference type="SUPFAM" id="SSF52151">
    <property type="entry name" value="FabD/lysophospholipase-like"/>
    <property type="match status" value="1"/>
</dbReference>
<keyword evidence="1" id="KW-0479">Metal-binding</keyword>
<keyword evidence="2 7" id="KW-0863">Zinc-finger</keyword>
<evidence type="ECO:0000313" key="11">
    <source>
        <dbReference type="EMBL" id="KAH0565196.1"/>
    </source>
</evidence>
<feature type="short sequence motif" description="GXGXXG" evidence="8">
    <location>
        <begin position="793"/>
        <end position="798"/>
    </location>
</feature>
<evidence type="ECO:0000256" key="3">
    <source>
        <dbReference type="ARBA" id="ARBA00022801"/>
    </source>
</evidence>
<comment type="caution">
    <text evidence="11">The sequence shown here is derived from an EMBL/GenBank/DDBJ whole genome shotgun (WGS) entry which is preliminary data.</text>
</comment>
<dbReference type="GO" id="GO:0016042">
    <property type="term" value="P:lipid catabolic process"/>
    <property type="evidence" value="ECO:0007669"/>
    <property type="project" value="UniProtKB-UniRule"/>
</dbReference>
<dbReference type="InterPro" id="IPR017907">
    <property type="entry name" value="Znf_RING_CS"/>
</dbReference>
<dbReference type="PANTHER" id="PTHR24185">
    <property type="entry name" value="CALCIUM-INDEPENDENT PHOSPHOLIPASE A2-GAMMA"/>
    <property type="match status" value="1"/>
</dbReference>
<dbReference type="GO" id="GO:0008270">
    <property type="term" value="F:zinc ion binding"/>
    <property type="evidence" value="ECO:0007669"/>
    <property type="project" value="UniProtKB-KW"/>
</dbReference>
<dbReference type="PANTHER" id="PTHR24185:SF1">
    <property type="entry name" value="CALCIUM-INDEPENDENT PHOSPHOLIPASE A2-GAMMA"/>
    <property type="match status" value="1"/>
</dbReference>
<dbReference type="CDD" id="cd07199">
    <property type="entry name" value="Pat17_PNPLA8_PNPLA9_like"/>
    <property type="match status" value="1"/>
</dbReference>
<evidence type="ECO:0000256" key="7">
    <source>
        <dbReference type="PROSITE-ProRule" id="PRU00175"/>
    </source>
</evidence>
<feature type="short sequence motif" description="DGA/G" evidence="8">
    <location>
        <begin position="1001"/>
        <end position="1003"/>
    </location>
</feature>
<evidence type="ECO:0000256" key="4">
    <source>
        <dbReference type="ARBA" id="ARBA00022833"/>
    </source>
</evidence>
<evidence type="ECO:0008006" key="13">
    <source>
        <dbReference type="Google" id="ProtNLM"/>
    </source>
</evidence>
<dbReference type="InterPro" id="IPR016035">
    <property type="entry name" value="Acyl_Trfase/lysoPLipase"/>
</dbReference>
<proteinExistence type="predicted"/>
<reference evidence="11" key="1">
    <citation type="submission" date="2021-03" db="EMBL/GenBank/DDBJ databases">
        <title>Comparative genomics and phylogenomic investigation of the class Geoglossomycetes provide insights into ecological specialization and systematics.</title>
        <authorList>
            <person name="Melie T."/>
            <person name="Pirro S."/>
            <person name="Miller A.N."/>
            <person name="Quandt A."/>
        </authorList>
    </citation>
    <scope>NUCLEOTIDE SEQUENCE</scope>
    <source>
        <strain evidence="11">CAQ_001_2017</strain>
    </source>
</reference>
<evidence type="ECO:0000259" key="10">
    <source>
        <dbReference type="PROSITE" id="PS51635"/>
    </source>
</evidence>
<dbReference type="SMART" id="SM00184">
    <property type="entry name" value="RING"/>
    <property type="match status" value="1"/>
</dbReference>
<evidence type="ECO:0000256" key="5">
    <source>
        <dbReference type="ARBA" id="ARBA00022963"/>
    </source>
</evidence>
<dbReference type="GO" id="GO:0019369">
    <property type="term" value="P:arachidonate metabolic process"/>
    <property type="evidence" value="ECO:0007669"/>
    <property type="project" value="TreeGrafter"/>
</dbReference>
<feature type="active site" description="Nucleophile" evidence="8">
    <location>
        <position position="829"/>
    </location>
</feature>
<keyword evidence="4" id="KW-0862">Zinc</keyword>